<organism evidence="1 2">
    <name type="scientific">Faecalibacterium prausnitzii</name>
    <dbReference type="NCBI Taxonomy" id="853"/>
    <lineage>
        <taxon>Bacteria</taxon>
        <taxon>Bacillati</taxon>
        <taxon>Bacillota</taxon>
        <taxon>Clostridia</taxon>
        <taxon>Eubacteriales</taxon>
        <taxon>Oscillospiraceae</taxon>
        <taxon>Faecalibacterium</taxon>
    </lineage>
</organism>
<dbReference type="Gene3D" id="3.90.79.10">
    <property type="entry name" value="Nucleoside Triphosphate Pyrophosphohydrolase"/>
    <property type="match status" value="1"/>
</dbReference>
<evidence type="ECO:0000313" key="2">
    <source>
        <dbReference type="Proteomes" id="UP000219901"/>
    </source>
</evidence>
<comment type="caution">
    <text evidence="1">The sequence shown here is derived from an EMBL/GenBank/DDBJ whole genome shotgun (WGS) entry which is preliminary data.</text>
</comment>
<feature type="non-terminal residue" evidence="1">
    <location>
        <position position="73"/>
    </location>
</feature>
<name>A0A2A6ZV94_9FIRM</name>
<sequence>MSIYKDIVEGYQLNNIQEKDKLNNVLVQLNEKDDQEMINRKNFIGHFTASAFVISKDNRRLLMVHHNILKRYL</sequence>
<dbReference type="EMBL" id="NMTV01000216">
    <property type="protein sequence ID" value="PDX70839.1"/>
    <property type="molecule type" value="Genomic_DNA"/>
</dbReference>
<gene>
    <name evidence="1" type="ORF">CGS55_16935</name>
</gene>
<reference evidence="1 2" key="1">
    <citation type="journal article" date="2017" name="Front. Microbiol.">
        <title>New Insights into the Diversity of the Genus Faecalibacterium.</title>
        <authorList>
            <person name="Benevides L."/>
            <person name="Burman S."/>
            <person name="Martin R."/>
            <person name="Robert V."/>
            <person name="Thomas M."/>
            <person name="Miquel S."/>
            <person name="Chain F."/>
            <person name="Sokol H."/>
            <person name="Bermudez-Humaran L.G."/>
            <person name="Morrison M."/>
            <person name="Langella P."/>
            <person name="Azevedo V.A."/>
            <person name="Chatel J.M."/>
            <person name="Soares S."/>
        </authorList>
    </citation>
    <scope>NUCLEOTIDE SEQUENCE [LARGE SCALE GENOMIC DNA]</scope>
    <source>
        <strain evidence="1 2">CNCM I 4546</strain>
    </source>
</reference>
<protein>
    <submittedName>
        <fullName evidence="1">DNA mismatch repair protein MutT</fullName>
    </submittedName>
</protein>
<evidence type="ECO:0000313" key="1">
    <source>
        <dbReference type="EMBL" id="PDX70839.1"/>
    </source>
</evidence>
<proteinExistence type="predicted"/>
<dbReference type="Proteomes" id="UP000219901">
    <property type="component" value="Unassembled WGS sequence"/>
</dbReference>
<accession>A0A2A6ZV94</accession>
<dbReference type="AlphaFoldDB" id="A0A2A6ZV94"/>